<dbReference type="InterPro" id="IPR036735">
    <property type="entry name" value="NGN_dom_sf"/>
</dbReference>
<dbReference type="AlphaFoldDB" id="A0A380S5G6"/>
<dbReference type="GO" id="GO:0006354">
    <property type="term" value="P:DNA-templated transcription elongation"/>
    <property type="evidence" value="ECO:0007669"/>
    <property type="project" value="InterPro"/>
</dbReference>
<dbReference type="NCBIfam" id="TIGR00922">
    <property type="entry name" value="nusG"/>
    <property type="match status" value="1"/>
</dbReference>
<dbReference type="InterPro" id="IPR014722">
    <property type="entry name" value="Rib_uL2_dom2"/>
</dbReference>
<comment type="function">
    <text evidence="6">Participates in transcription elongation, termination and antitermination.</text>
</comment>
<evidence type="ECO:0000256" key="6">
    <source>
        <dbReference type="RuleBase" id="RU000538"/>
    </source>
</evidence>
<keyword evidence="2 6" id="KW-0889">Transcription antitermination</keyword>
<dbReference type="PROSITE" id="PS01014">
    <property type="entry name" value="NUSG"/>
    <property type="match status" value="1"/>
</dbReference>
<dbReference type="RefSeq" id="WP_088640951.1">
    <property type="nucleotide sequence ID" value="NZ_CACZHM010000030.1"/>
</dbReference>
<feature type="domain" description="KOW" evidence="8">
    <location>
        <begin position="125"/>
        <end position="152"/>
    </location>
</feature>
<dbReference type="GO" id="GO:0005829">
    <property type="term" value="C:cytosol"/>
    <property type="evidence" value="ECO:0007669"/>
    <property type="project" value="TreeGrafter"/>
</dbReference>
<evidence type="ECO:0000256" key="1">
    <source>
        <dbReference type="ARBA" id="ARBA00022472"/>
    </source>
</evidence>
<evidence type="ECO:0000256" key="5">
    <source>
        <dbReference type="NCBIfam" id="TIGR00922"/>
    </source>
</evidence>
<dbReference type="Gene3D" id="2.30.30.30">
    <property type="match status" value="1"/>
</dbReference>
<dbReference type="SMART" id="SM00739">
    <property type="entry name" value="KOW"/>
    <property type="match status" value="1"/>
</dbReference>
<name>A0A380S5G6_FIBSU</name>
<sequence>MSMQWYAVHTFTGQENNIKKRLEQMIEREGVQDKFGRILVPIREVVSNVRGKRRVSVQNLFPAYIIIEMELDELTQHLVSTINGVTHFGGMTRASRVPIPLRQSEVDRLLGVDPENSIEGEIQIPYTIGENVCIKEGPFKGFVGVVDEIMEAKIKVMVSVFGRSTPVELAFNQVESADA</sequence>
<dbReference type="InterPro" id="IPR005824">
    <property type="entry name" value="KOW"/>
</dbReference>
<evidence type="ECO:0000313" key="9">
    <source>
        <dbReference type="EMBL" id="SUQ24467.1"/>
    </source>
</evidence>
<dbReference type="Proteomes" id="UP000255423">
    <property type="component" value="Unassembled WGS sequence"/>
</dbReference>
<dbReference type="GO" id="GO:0032784">
    <property type="term" value="P:regulation of DNA-templated transcription elongation"/>
    <property type="evidence" value="ECO:0007669"/>
    <property type="project" value="InterPro"/>
</dbReference>
<dbReference type="PANTHER" id="PTHR30265:SF2">
    <property type="entry name" value="TRANSCRIPTION TERMINATION_ANTITERMINATION PROTEIN NUSG"/>
    <property type="match status" value="1"/>
</dbReference>
<dbReference type="InterPro" id="IPR047050">
    <property type="entry name" value="NGN"/>
</dbReference>
<dbReference type="SUPFAM" id="SSF50104">
    <property type="entry name" value="Translation proteins SH3-like domain"/>
    <property type="match status" value="1"/>
</dbReference>
<dbReference type="Gene3D" id="3.30.70.940">
    <property type="entry name" value="NusG, N-terminal domain"/>
    <property type="match status" value="1"/>
</dbReference>
<organism evidence="9 10">
    <name type="scientific">Fibrobacter succinogenes</name>
    <name type="common">Bacteroides succinogenes</name>
    <dbReference type="NCBI Taxonomy" id="833"/>
    <lineage>
        <taxon>Bacteria</taxon>
        <taxon>Pseudomonadati</taxon>
        <taxon>Fibrobacterota</taxon>
        <taxon>Fibrobacteria</taxon>
        <taxon>Fibrobacterales</taxon>
        <taxon>Fibrobacteraceae</taxon>
        <taxon>Fibrobacter</taxon>
    </lineage>
</organism>
<keyword evidence="1 6" id="KW-0806">Transcription termination</keyword>
<dbReference type="Pfam" id="PF02357">
    <property type="entry name" value="NusG"/>
    <property type="match status" value="1"/>
</dbReference>
<evidence type="ECO:0000259" key="8">
    <source>
        <dbReference type="SMART" id="SM00739"/>
    </source>
</evidence>
<comment type="similarity">
    <text evidence="6">Belongs to the NusG family.</text>
</comment>
<dbReference type="EMBL" id="UHJL01000002">
    <property type="protein sequence ID" value="SUQ24467.1"/>
    <property type="molecule type" value="Genomic_DNA"/>
</dbReference>
<evidence type="ECO:0000256" key="3">
    <source>
        <dbReference type="ARBA" id="ARBA00023015"/>
    </source>
</evidence>
<dbReference type="InterPro" id="IPR015869">
    <property type="entry name" value="Transcrpt_antiterm_NusG_bac_CS"/>
</dbReference>
<keyword evidence="4 6" id="KW-0804">Transcription</keyword>
<evidence type="ECO:0000259" key="7">
    <source>
        <dbReference type="SMART" id="SM00738"/>
    </source>
</evidence>
<dbReference type="GO" id="GO:0031564">
    <property type="term" value="P:transcription antitermination"/>
    <property type="evidence" value="ECO:0007669"/>
    <property type="project" value="UniProtKB-KW"/>
</dbReference>
<dbReference type="SMART" id="SM00738">
    <property type="entry name" value="NGN"/>
    <property type="match status" value="1"/>
</dbReference>
<evidence type="ECO:0000256" key="2">
    <source>
        <dbReference type="ARBA" id="ARBA00022814"/>
    </source>
</evidence>
<gene>
    <name evidence="9" type="ORF">SAMN05661053_1869</name>
</gene>
<dbReference type="CDD" id="cd09891">
    <property type="entry name" value="NGN_Bact_1"/>
    <property type="match status" value="1"/>
</dbReference>
<dbReference type="PANTHER" id="PTHR30265">
    <property type="entry name" value="RHO-INTERACTING TRANSCRIPTION TERMINATION FACTOR NUSG"/>
    <property type="match status" value="1"/>
</dbReference>
<dbReference type="SUPFAM" id="SSF82679">
    <property type="entry name" value="N-utilization substance G protein NusG, N-terminal domain"/>
    <property type="match status" value="1"/>
</dbReference>
<dbReference type="PRINTS" id="PR00338">
    <property type="entry name" value="NUSGTNSCPFCT"/>
</dbReference>
<dbReference type="InterPro" id="IPR043425">
    <property type="entry name" value="NusG-like"/>
</dbReference>
<evidence type="ECO:0000313" key="10">
    <source>
        <dbReference type="Proteomes" id="UP000255423"/>
    </source>
</evidence>
<reference evidence="9 10" key="1">
    <citation type="submission" date="2017-08" db="EMBL/GenBank/DDBJ databases">
        <authorList>
            <person name="de Groot N.N."/>
        </authorList>
    </citation>
    <scope>NUCLEOTIDE SEQUENCE [LARGE SCALE GENOMIC DNA]</scope>
    <source>
        <strain evidence="9 10">HM2</strain>
    </source>
</reference>
<keyword evidence="3 6" id="KW-0805">Transcription regulation</keyword>
<dbReference type="GO" id="GO:0006353">
    <property type="term" value="P:DNA-templated transcription termination"/>
    <property type="evidence" value="ECO:0007669"/>
    <property type="project" value="UniProtKB-UniRule"/>
</dbReference>
<accession>A0A380S5G6</accession>
<protein>
    <recommendedName>
        <fullName evidence="5 6">Transcription termination/antitermination protein NusG</fullName>
    </recommendedName>
</protein>
<proteinExistence type="inferred from homology"/>
<feature type="domain" description="NusG-like N-terminal" evidence="7">
    <location>
        <begin position="2"/>
        <end position="113"/>
    </location>
</feature>
<evidence type="ECO:0000256" key="4">
    <source>
        <dbReference type="ARBA" id="ARBA00023163"/>
    </source>
</evidence>
<dbReference type="InterPro" id="IPR006645">
    <property type="entry name" value="NGN-like_dom"/>
</dbReference>
<dbReference type="CDD" id="cd06091">
    <property type="entry name" value="KOW_NusG"/>
    <property type="match status" value="1"/>
</dbReference>
<dbReference type="InterPro" id="IPR001062">
    <property type="entry name" value="Transcrpt_antiterm_NusG"/>
</dbReference>
<dbReference type="InterPro" id="IPR008991">
    <property type="entry name" value="Translation_prot_SH3-like_sf"/>
</dbReference>